<accession>A0A8S1J0S6</accession>
<keyword evidence="4" id="KW-1185">Reference proteome</keyword>
<name>A0A8S1J0S6_9CHLO</name>
<evidence type="ECO:0000313" key="3">
    <source>
        <dbReference type="EMBL" id="CAD7700763.1"/>
    </source>
</evidence>
<proteinExistence type="predicted"/>
<evidence type="ECO:0000256" key="2">
    <source>
        <dbReference type="SAM" id="MobiDB-lite"/>
    </source>
</evidence>
<feature type="region of interest" description="Disordered" evidence="2">
    <location>
        <begin position="1"/>
        <end position="80"/>
    </location>
</feature>
<sequence length="678" mass="71599">MADAPEGEGWASIAEAPKDLPDADSMMHTGGCESTAGDSTKRPMVGRPSQDSAQDTHAAAGSSGVTIASTSPSPHMVSDHGMSTSYVVPVQMTGFPANAEGAEASSSAAPTALSCEGTMTEGTAGASGQQKPAGLPGNRGGEVKQRTDSGHETARGKLETNMVADAGQVHSHAQEPGRHGWGRTSPFEVEAAQLSASPGDSERIGADATADHSRLAGFEGRTSSVDIACPQTGKGDVVATSAAGAGEGVLERETASALEPRISAVSRASSISDINAVDLVALADEVRRLEQELRAVQENYAQCSDQLQEAESQVEDLQAELRAVTEAYASLRVEAETSKEEVQEMKLELEALGGSEGAKAKLGELRKKIEREVREHLKGRLARAEAAIEAERAQVLALERRLQEEHQGTSEQGEVLERLHTIEGELAEACSAKAAMSVELRKQNERCCLLEDAVQRREEQLQMQGEREQEYTALQRDLKELRESHNRLLMAARTADDRAAMSEAVTADTKVQIEAASQTITKLVQENAALSDKINKQGRLIVELREMQSRLVSGVADHSRTPSMDDPLPLNEASLEGAAAAKGAGVPPGGHGSHLSPASTSASLPDPPSIDGAGASGSVGEQEVESVVAAAQEQKRAPVVLKSRALTPVAPMRASSGRRWSWDFGVWKYISGGDLVQQ</sequence>
<evidence type="ECO:0000256" key="1">
    <source>
        <dbReference type="SAM" id="Coils"/>
    </source>
</evidence>
<dbReference type="EMBL" id="CAJHUC010001336">
    <property type="protein sequence ID" value="CAD7700763.1"/>
    <property type="molecule type" value="Genomic_DNA"/>
</dbReference>
<feature type="compositionally biased region" description="Polar residues" evidence="2">
    <location>
        <begin position="63"/>
        <end position="73"/>
    </location>
</feature>
<dbReference type="AlphaFoldDB" id="A0A8S1J0S6"/>
<protein>
    <submittedName>
        <fullName evidence="3">Uncharacterized protein</fullName>
    </submittedName>
</protein>
<dbReference type="Proteomes" id="UP000708148">
    <property type="component" value="Unassembled WGS sequence"/>
</dbReference>
<reference evidence="3" key="1">
    <citation type="submission" date="2020-12" db="EMBL/GenBank/DDBJ databases">
        <authorList>
            <person name="Iha C."/>
        </authorList>
    </citation>
    <scope>NUCLEOTIDE SEQUENCE</scope>
</reference>
<feature type="compositionally biased region" description="Low complexity" evidence="2">
    <location>
        <begin position="616"/>
        <end position="631"/>
    </location>
</feature>
<organism evidence="3 4">
    <name type="scientific">Ostreobium quekettii</name>
    <dbReference type="NCBI Taxonomy" id="121088"/>
    <lineage>
        <taxon>Eukaryota</taxon>
        <taxon>Viridiplantae</taxon>
        <taxon>Chlorophyta</taxon>
        <taxon>core chlorophytes</taxon>
        <taxon>Ulvophyceae</taxon>
        <taxon>TCBD clade</taxon>
        <taxon>Bryopsidales</taxon>
        <taxon>Ostreobineae</taxon>
        <taxon>Ostreobiaceae</taxon>
        <taxon>Ostreobium</taxon>
    </lineage>
</organism>
<comment type="caution">
    <text evidence="3">The sequence shown here is derived from an EMBL/GenBank/DDBJ whole genome shotgun (WGS) entry which is preliminary data.</text>
</comment>
<feature type="region of interest" description="Disordered" evidence="2">
    <location>
        <begin position="118"/>
        <end position="155"/>
    </location>
</feature>
<feature type="coiled-coil region" evidence="1">
    <location>
        <begin position="464"/>
        <end position="533"/>
    </location>
</feature>
<dbReference type="PANTHER" id="PTHR23159">
    <property type="entry name" value="CENTROSOMAL PROTEIN 2"/>
    <property type="match status" value="1"/>
</dbReference>
<gene>
    <name evidence="3" type="ORF">OSTQU699_LOCUS6122</name>
</gene>
<feature type="compositionally biased region" description="Basic and acidic residues" evidence="2">
    <location>
        <begin position="141"/>
        <end position="155"/>
    </location>
</feature>
<keyword evidence="1" id="KW-0175">Coiled coil</keyword>
<feature type="region of interest" description="Disordered" evidence="2">
    <location>
        <begin position="579"/>
        <end position="631"/>
    </location>
</feature>
<feature type="coiled-coil region" evidence="1">
    <location>
        <begin position="279"/>
        <end position="401"/>
    </location>
</feature>
<evidence type="ECO:0000313" key="4">
    <source>
        <dbReference type="Proteomes" id="UP000708148"/>
    </source>
</evidence>
<dbReference type="PANTHER" id="PTHR23159:SF31">
    <property type="entry name" value="CENTROSOME-ASSOCIATED PROTEIN CEP250 ISOFORM X1"/>
    <property type="match status" value="1"/>
</dbReference>